<comment type="caution">
    <text evidence="2">The sequence shown here is derived from an EMBL/GenBank/DDBJ whole genome shotgun (WGS) entry which is preliminary data.</text>
</comment>
<keyword evidence="1" id="KW-0812">Transmembrane</keyword>
<proteinExistence type="predicted"/>
<evidence type="ECO:0008006" key="4">
    <source>
        <dbReference type="Google" id="ProtNLM"/>
    </source>
</evidence>
<accession>A0ABT8RCM2</accession>
<keyword evidence="3" id="KW-1185">Reference proteome</keyword>
<organism evidence="2 3">
    <name type="scientific">Rhodocytophaga aerolata</name>
    <dbReference type="NCBI Taxonomy" id="455078"/>
    <lineage>
        <taxon>Bacteria</taxon>
        <taxon>Pseudomonadati</taxon>
        <taxon>Bacteroidota</taxon>
        <taxon>Cytophagia</taxon>
        <taxon>Cytophagales</taxon>
        <taxon>Rhodocytophagaceae</taxon>
        <taxon>Rhodocytophaga</taxon>
    </lineage>
</organism>
<dbReference type="EMBL" id="JAUKPO010000015">
    <property type="protein sequence ID" value="MDO1448933.1"/>
    <property type="molecule type" value="Genomic_DNA"/>
</dbReference>
<evidence type="ECO:0000256" key="1">
    <source>
        <dbReference type="SAM" id="Phobius"/>
    </source>
</evidence>
<keyword evidence="1" id="KW-1133">Transmembrane helix</keyword>
<dbReference type="Proteomes" id="UP001168528">
    <property type="component" value="Unassembled WGS sequence"/>
</dbReference>
<reference evidence="2" key="1">
    <citation type="submission" date="2023-07" db="EMBL/GenBank/DDBJ databases">
        <title>The genome sequence of Rhodocytophaga aerolata KACC 12507.</title>
        <authorList>
            <person name="Zhang X."/>
        </authorList>
    </citation>
    <scope>NUCLEOTIDE SEQUENCE</scope>
    <source>
        <strain evidence="2">KACC 12507</strain>
    </source>
</reference>
<keyword evidence="1" id="KW-0472">Membrane</keyword>
<protein>
    <recommendedName>
        <fullName evidence="4">DUF1328 domain-containing protein</fullName>
    </recommendedName>
</protein>
<name>A0ABT8RCM2_9BACT</name>
<evidence type="ECO:0000313" key="2">
    <source>
        <dbReference type="EMBL" id="MDO1448933.1"/>
    </source>
</evidence>
<dbReference type="RefSeq" id="WP_302039735.1">
    <property type="nucleotide sequence ID" value="NZ_JAUKPO010000015.1"/>
</dbReference>
<feature type="transmembrane region" description="Helical" evidence="1">
    <location>
        <begin position="26"/>
        <end position="46"/>
    </location>
</feature>
<evidence type="ECO:0000313" key="3">
    <source>
        <dbReference type="Proteomes" id="UP001168528"/>
    </source>
</evidence>
<sequence length="72" mass="7755">MYYFLAGLAGVAFGLAAGCSTFLAGVLAFFTVALVLAIMFIVLIYGEYGTITFGKKIRIHILQVELQQSCTV</sequence>
<gene>
    <name evidence="2" type="ORF">Q0590_21830</name>
</gene>